<protein>
    <submittedName>
        <fullName evidence="2">Lytic transglycosylase domain-containing protein</fullName>
    </submittedName>
</protein>
<dbReference type="PANTHER" id="PTHR37423">
    <property type="entry name" value="SOLUBLE LYTIC MUREIN TRANSGLYCOSYLASE-RELATED"/>
    <property type="match status" value="1"/>
</dbReference>
<gene>
    <name evidence="2" type="ORF">GOQ27_01925</name>
</gene>
<reference evidence="2" key="1">
    <citation type="submission" date="2019-12" db="EMBL/GenBank/DDBJ databases">
        <title>Clostridiaceae gen. nov. sp. nov., isolated from sediment in Xinjiang, China.</title>
        <authorList>
            <person name="Zhang R."/>
        </authorList>
    </citation>
    <scope>NUCLEOTIDE SEQUENCE</scope>
    <source>
        <strain evidence="2">D2Q-11</strain>
    </source>
</reference>
<dbReference type="InterPro" id="IPR023346">
    <property type="entry name" value="Lysozyme-like_dom_sf"/>
</dbReference>
<organism evidence="2 3">
    <name type="scientific">Anaeromonas frigoriresistens</name>
    <dbReference type="NCBI Taxonomy" id="2683708"/>
    <lineage>
        <taxon>Bacteria</taxon>
        <taxon>Bacillati</taxon>
        <taxon>Bacillota</taxon>
        <taxon>Tissierellia</taxon>
        <taxon>Tissierellales</taxon>
        <taxon>Thermohalobacteraceae</taxon>
        <taxon>Anaeromonas</taxon>
    </lineage>
</organism>
<dbReference type="SUPFAM" id="SSF53955">
    <property type="entry name" value="Lysozyme-like"/>
    <property type="match status" value="1"/>
</dbReference>
<dbReference type="RefSeq" id="WP_203365128.1">
    <property type="nucleotide sequence ID" value="NZ_WSFT01000013.1"/>
</dbReference>
<dbReference type="Proteomes" id="UP000724672">
    <property type="component" value="Unassembled WGS sequence"/>
</dbReference>
<feature type="domain" description="Transglycosylase SLT" evidence="1">
    <location>
        <begin position="40"/>
        <end position="152"/>
    </location>
</feature>
<dbReference type="EMBL" id="WSFT01000013">
    <property type="protein sequence ID" value="MBS4537199.1"/>
    <property type="molecule type" value="Genomic_DNA"/>
</dbReference>
<dbReference type="InterPro" id="IPR008258">
    <property type="entry name" value="Transglycosylase_SLT_dom_1"/>
</dbReference>
<dbReference type="PANTHER" id="PTHR37423:SF2">
    <property type="entry name" value="MEMBRANE-BOUND LYTIC MUREIN TRANSGLYCOSYLASE C"/>
    <property type="match status" value="1"/>
</dbReference>
<keyword evidence="3" id="KW-1185">Reference proteome</keyword>
<comment type="caution">
    <text evidence="2">The sequence shown here is derived from an EMBL/GenBank/DDBJ whole genome shotgun (WGS) entry which is preliminary data.</text>
</comment>
<evidence type="ECO:0000313" key="3">
    <source>
        <dbReference type="Proteomes" id="UP000724672"/>
    </source>
</evidence>
<evidence type="ECO:0000259" key="1">
    <source>
        <dbReference type="Pfam" id="PF01464"/>
    </source>
</evidence>
<dbReference type="AlphaFoldDB" id="A0A942UUU3"/>
<proteinExistence type="predicted"/>
<accession>A0A942UUU3</accession>
<name>A0A942UUU3_9FIRM</name>
<evidence type="ECO:0000313" key="2">
    <source>
        <dbReference type="EMBL" id="MBS4537199.1"/>
    </source>
</evidence>
<sequence length="185" mass="21755">MNKRKSRRLIIFIILLTIVIVGFNIKNIGRIIYPLNYKDYILIYSDKYNIDPNLIASIIDVESNFNEEAVSPKGAIGLMQILPETAKWIAEQNDMKEYEDWMLYKPDINIKMGVWYVDNLLMQFKDLDLALAAYNGGSGNVTKWLQDKKYSEDGKELKDIPFKETKDYVKKVKFKKKIYKFLYDL</sequence>
<dbReference type="Gene3D" id="1.10.530.10">
    <property type="match status" value="1"/>
</dbReference>
<dbReference type="Pfam" id="PF01464">
    <property type="entry name" value="SLT"/>
    <property type="match status" value="1"/>
</dbReference>
<dbReference type="CDD" id="cd16896">
    <property type="entry name" value="LT_Slt70-like"/>
    <property type="match status" value="1"/>
</dbReference>